<evidence type="ECO:0000256" key="6">
    <source>
        <dbReference type="PROSITE-ProRule" id="PRU00335"/>
    </source>
</evidence>
<dbReference type="PANTHER" id="PTHR43479:SF11">
    <property type="entry name" value="ACREF_ENVCD OPERON REPRESSOR-RELATED"/>
    <property type="match status" value="1"/>
</dbReference>
<keyword evidence="9" id="KW-1185">Reference proteome</keyword>
<dbReference type="PANTHER" id="PTHR43479">
    <property type="entry name" value="ACREF/ENVCD OPERON REPRESSOR-RELATED"/>
    <property type="match status" value="1"/>
</dbReference>
<dbReference type="STRING" id="1122252.SAMN05660443_1766"/>
<dbReference type="InterPro" id="IPR036271">
    <property type="entry name" value="Tet_transcr_reg_TetR-rel_C_sf"/>
</dbReference>
<dbReference type="GO" id="GO:0010974">
    <property type="term" value="P:negative regulation of division septum assembly"/>
    <property type="evidence" value="ECO:0007669"/>
    <property type="project" value="InterPro"/>
</dbReference>
<organism evidence="8 9">
    <name type="scientific">Marinospirillum celere</name>
    <dbReference type="NCBI Taxonomy" id="1122252"/>
    <lineage>
        <taxon>Bacteria</taxon>
        <taxon>Pseudomonadati</taxon>
        <taxon>Pseudomonadota</taxon>
        <taxon>Gammaproteobacteria</taxon>
        <taxon>Oceanospirillales</taxon>
        <taxon>Oceanospirillaceae</taxon>
        <taxon>Marinospirillum</taxon>
    </lineage>
</organism>
<evidence type="ECO:0000259" key="7">
    <source>
        <dbReference type="PROSITE" id="PS50977"/>
    </source>
</evidence>
<dbReference type="AlphaFoldDB" id="A0A1I1H287"/>
<reference evidence="8 9" key="1">
    <citation type="submission" date="2016-10" db="EMBL/GenBank/DDBJ databases">
        <authorList>
            <person name="de Groot N.N."/>
        </authorList>
    </citation>
    <scope>NUCLEOTIDE SEQUENCE [LARGE SCALE GENOMIC DNA]</scope>
    <source>
        <strain evidence="8 9">DSM 18438</strain>
    </source>
</reference>
<dbReference type="InterPro" id="IPR001647">
    <property type="entry name" value="HTH_TetR"/>
</dbReference>
<dbReference type="SUPFAM" id="SSF48498">
    <property type="entry name" value="Tetracyclin repressor-like, C-terminal domain"/>
    <property type="match status" value="1"/>
</dbReference>
<dbReference type="InterPro" id="IPR054580">
    <property type="entry name" value="SlmA-like_C"/>
</dbReference>
<dbReference type="Pfam" id="PF00440">
    <property type="entry name" value="TetR_N"/>
    <property type="match status" value="1"/>
</dbReference>
<keyword evidence="3 5" id="KW-0238">DNA-binding</keyword>
<evidence type="ECO:0000256" key="5">
    <source>
        <dbReference type="HAMAP-Rule" id="MF_01839"/>
    </source>
</evidence>
<dbReference type="InterPro" id="IPR023769">
    <property type="entry name" value="NO_SlmA"/>
</dbReference>
<evidence type="ECO:0000313" key="8">
    <source>
        <dbReference type="EMBL" id="SFC18157.1"/>
    </source>
</evidence>
<dbReference type="GO" id="GO:0005737">
    <property type="term" value="C:cytoplasm"/>
    <property type="evidence" value="ECO:0007669"/>
    <property type="project" value="UniProtKB-UniRule"/>
</dbReference>
<name>A0A1I1H287_9GAMM</name>
<dbReference type="GO" id="GO:0051301">
    <property type="term" value="P:cell division"/>
    <property type="evidence" value="ECO:0007669"/>
    <property type="project" value="UniProtKB-KW"/>
</dbReference>
<protein>
    <recommendedName>
        <fullName evidence="5">Nucleoid occlusion factor SlmA</fullName>
    </recommendedName>
</protein>
<keyword evidence="2 5" id="KW-0132">Cell division</keyword>
<dbReference type="HAMAP" id="MF_01839">
    <property type="entry name" value="NO_factor_SlmA"/>
    <property type="match status" value="1"/>
</dbReference>
<accession>A0A1I1H287</accession>
<evidence type="ECO:0000256" key="2">
    <source>
        <dbReference type="ARBA" id="ARBA00022618"/>
    </source>
</evidence>
<evidence type="ECO:0000256" key="4">
    <source>
        <dbReference type="ARBA" id="ARBA00023306"/>
    </source>
</evidence>
<keyword evidence="4 5" id="KW-0131">Cell cycle</keyword>
<dbReference type="GO" id="GO:0043565">
    <property type="term" value="F:sequence-specific DNA binding"/>
    <property type="evidence" value="ECO:0007669"/>
    <property type="project" value="UniProtKB-UniRule"/>
</dbReference>
<comment type="subunit">
    <text evidence="5">Homodimer. Interacts with FtsZ.</text>
</comment>
<feature type="domain" description="HTH tetR-type" evidence="7">
    <location>
        <begin position="12"/>
        <end position="72"/>
    </location>
</feature>
<dbReference type="Pfam" id="PF22276">
    <property type="entry name" value="SlmA-like_C"/>
    <property type="match status" value="1"/>
</dbReference>
<evidence type="ECO:0000256" key="3">
    <source>
        <dbReference type="ARBA" id="ARBA00023125"/>
    </source>
</evidence>
<comment type="function">
    <text evidence="5">Required for nucleoid occlusion (NO) phenomenon, which prevents Z-ring formation and cell division over the nucleoid. Acts as a DNA-associated cell division inhibitor that binds simultaneously chromosomal DNA and FtsZ, and disrupts the assembly of FtsZ polymers. SlmA-DNA-binding sequences (SBS) are dispersed on non-Ter regions of the chromosome, preventing FtsZ polymerization at these regions.</text>
</comment>
<dbReference type="NCBIfam" id="NF007015">
    <property type="entry name" value="PRK09480.1"/>
    <property type="match status" value="1"/>
</dbReference>
<comment type="subcellular location">
    <subcellularLocation>
        <location evidence="5">Cytoplasm</location>
        <location evidence="5">Nucleoid</location>
    </subcellularLocation>
</comment>
<evidence type="ECO:0000313" key="9">
    <source>
        <dbReference type="Proteomes" id="UP000199058"/>
    </source>
</evidence>
<dbReference type="Proteomes" id="UP000199058">
    <property type="component" value="Unassembled WGS sequence"/>
</dbReference>
<dbReference type="InterPro" id="IPR050624">
    <property type="entry name" value="HTH-type_Tx_Regulator"/>
</dbReference>
<dbReference type="Gene3D" id="1.10.357.10">
    <property type="entry name" value="Tetracycline Repressor, domain 2"/>
    <property type="match status" value="1"/>
</dbReference>
<proteinExistence type="inferred from homology"/>
<dbReference type="EMBL" id="FOLH01000003">
    <property type="protein sequence ID" value="SFC18157.1"/>
    <property type="molecule type" value="Genomic_DNA"/>
</dbReference>
<comment type="similarity">
    <text evidence="5">Belongs to the nucleoid occlusion factor SlmA family.</text>
</comment>
<feature type="DNA-binding region" description="H-T-H motif" evidence="6">
    <location>
        <begin position="35"/>
        <end position="54"/>
    </location>
</feature>
<dbReference type="RefSeq" id="WP_091962185.1">
    <property type="nucleotide sequence ID" value="NZ_FOLH01000003.1"/>
</dbReference>
<keyword evidence="1 5" id="KW-0963">Cytoplasm</keyword>
<gene>
    <name evidence="5" type="primary">slmA</name>
    <name evidence="8" type="ORF">SAMN05660443_1766</name>
</gene>
<dbReference type="OrthoDB" id="9179041at2"/>
<dbReference type="PROSITE" id="PS50977">
    <property type="entry name" value="HTH_TETR_2"/>
    <property type="match status" value="1"/>
</dbReference>
<dbReference type="GO" id="GO:0043590">
    <property type="term" value="C:bacterial nucleoid"/>
    <property type="evidence" value="ECO:0007669"/>
    <property type="project" value="UniProtKB-UniRule"/>
</dbReference>
<dbReference type="SUPFAM" id="SSF46689">
    <property type="entry name" value="Homeodomain-like"/>
    <property type="match status" value="1"/>
</dbReference>
<sequence length="201" mass="22834">MENQSSTTRKKKSQRKDEILQALALMLENQESKITTASLAKKVGVSEAALYRHFPGKAKMFEGLIEFIEDSLFTRINLIIKEQNATLVRCEHLLTLLLGFAEHNPGLCRLLTGDALVGEDEELRNRITRLFDRIESQIKQILRETEIREGKKVALSTTAAASMLLAIVEGRIVQYVRSGFRRPPTHEWPVQWQHLAEGLVV</sequence>
<dbReference type="InterPro" id="IPR009057">
    <property type="entry name" value="Homeodomain-like_sf"/>
</dbReference>
<evidence type="ECO:0000256" key="1">
    <source>
        <dbReference type="ARBA" id="ARBA00022490"/>
    </source>
</evidence>